<feature type="compositionally biased region" description="Gly residues" evidence="1">
    <location>
        <begin position="2249"/>
        <end position="2259"/>
    </location>
</feature>
<dbReference type="InterPro" id="IPR050697">
    <property type="entry name" value="Adenylyl/Guanylyl_Cyclase_3/4"/>
</dbReference>
<feature type="compositionally biased region" description="Basic and acidic residues" evidence="1">
    <location>
        <begin position="2819"/>
        <end position="2830"/>
    </location>
</feature>
<dbReference type="Gene3D" id="3.30.70.1230">
    <property type="entry name" value="Nucleotide cyclase"/>
    <property type="match status" value="3"/>
</dbReference>
<feature type="region of interest" description="Disordered" evidence="1">
    <location>
        <begin position="2018"/>
        <end position="2037"/>
    </location>
</feature>
<feature type="compositionally biased region" description="Gly residues" evidence="1">
    <location>
        <begin position="1683"/>
        <end position="1693"/>
    </location>
</feature>
<reference evidence="4 5" key="1">
    <citation type="journal article" date="2007" name="Science">
        <title>The Chlamydomonas genome reveals the evolution of key animal and plant functions.</title>
        <authorList>
            <person name="Merchant S.S."/>
            <person name="Prochnik S.E."/>
            <person name="Vallon O."/>
            <person name="Harris E.H."/>
            <person name="Karpowicz S.J."/>
            <person name="Witman G.B."/>
            <person name="Terry A."/>
            <person name="Salamov A."/>
            <person name="Fritz-Laylin L.K."/>
            <person name="Marechal-Drouard L."/>
            <person name="Marshall W.F."/>
            <person name="Qu L.H."/>
            <person name="Nelson D.R."/>
            <person name="Sanderfoot A.A."/>
            <person name="Spalding M.H."/>
            <person name="Kapitonov V.V."/>
            <person name="Ren Q."/>
            <person name="Ferris P."/>
            <person name="Lindquist E."/>
            <person name="Shapiro H."/>
            <person name="Lucas S.M."/>
            <person name="Grimwood J."/>
            <person name="Schmutz J."/>
            <person name="Cardol P."/>
            <person name="Cerutti H."/>
            <person name="Chanfreau G."/>
            <person name="Chen C.L."/>
            <person name="Cognat V."/>
            <person name="Croft M.T."/>
            <person name="Dent R."/>
            <person name="Dutcher S."/>
            <person name="Fernandez E."/>
            <person name="Fukuzawa H."/>
            <person name="Gonzalez-Ballester D."/>
            <person name="Gonzalez-Halphen D."/>
            <person name="Hallmann A."/>
            <person name="Hanikenne M."/>
            <person name="Hippler M."/>
            <person name="Inwood W."/>
            <person name="Jabbari K."/>
            <person name="Kalanon M."/>
            <person name="Kuras R."/>
            <person name="Lefebvre P.A."/>
            <person name="Lemaire S.D."/>
            <person name="Lobanov A.V."/>
            <person name="Lohr M."/>
            <person name="Manuell A."/>
            <person name="Meier I."/>
            <person name="Mets L."/>
            <person name="Mittag M."/>
            <person name="Mittelmeier T."/>
            <person name="Moroney J.V."/>
            <person name="Moseley J."/>
            <person name="Napoli C."/>
            <person name="Nedelcu A.M."/>
            <person name="Niyogi K."/>
            <person name="Novoselov S.V."/>
            <person name="Paulsen I.T."/>
            <person name="Pazour G."/>
            <person name="Purton S."/>
            <person name="Ral J.P."/>
            <person name="Riano-Pachon D.M."/>
            <person name="Riekhof W."/>
            <person name="Rymarquis L."/>
            <person name="Schroda M."/>
            <person name="Stern D."/>
            <person name="Umen J."/>
            <person name="Willows R."/>
            <person name="Wilson N."/>
            <person name="Zimmer S.L."/>
            <person name="Allmer J."/>
            <person name="Balk J."/>
            <person name="Bisova K."/>
            <person name="Chen C.J."/>
            <person name="Elias M."/>
            <person name="Gendler K."/>
            <person name="Hauser C."/>
            <person name="Lamb M.R."/>
            <person name="Ledford H."/>
            <person name="Long J.C."/>
            <person name="Minagawa J."/>
            <person name="Page M.D."/>
            <person name="Pan J."/>
            <person name="Pootakham W."/>
            <person name="Roje S."/>
            <person name="Rose A."/>
            <person name="Stahlberg E."/>
            <person name="Terauchi A.M."/>
            <person name="Yang P."/>
            <person name="Ball S."/>
            <person name="Bowler C."/>
            <person name="Dieckmann C.L."/>
            <person name="Gladyshev V.N."/>
            <person name="Green P."/>
            <person name="Jorgensen R."/>
            <person name="Mayfield S."/>
            <person name="Mueller-Roeber B."/>
            <person name="Rajamani S."/>
            <person name="Sayre R.T."/>
            <person name="Brokstein P."/>
            <person name="Dubchak I."/>
            <person name="Goodstein D."/>
            <person name="Hornick L."/>
            <person name="Huang Y.W."/>
            <person name="Jhaveri J."/>
            <person name="Luo Y."/>
            <person name="Martinez D."/>
            <person name="Ngau W.C."/>
            <person name="Otillar B."/>
            <person name="Poliakov A."/>
            <person name="Porter A."/>
            <person name="Szajkowski L."/>
            <person name="Werner G."/>
            <person name="Zhou K."/>
            <person name="Grigoriev I.V."/>
            <person name="Rokhsar D.S."/>
            <person name="Grossman A.R."/>
        </authorList>
    </citation>
    <scope>NUCLEOTIDE SEQUENCE [LARGE SCALE GENOMIC DNA]</scope>
    <source>
        <strain evidence="5">CC-503</strain>
    </source>
</reference>
<feature type="compositionally biased region" description="Basic and acidic residues" evidence="1">
    <location>
        <begin position="2839"/>
        <end position="2854"/>
    </location>
</feature>
<feature type="region of interest" description="Disordered" evidence="1">
    <location>
        <begin position="2649"/>
        <end position="2707"/>
    </location>
</feature>
<feature type="compositionally biased region" description="Low complexity" evidence="1">
    <location>
        <begin position="2907"/>
        <end position="2921"/>
    </location>
</feature>
<feature type="compositionally biased region" description="Low complexity" evidence="1">
    <location>
        <begin position="3621"/>
        <end position="3633"/>
    </location>
</feature>
<feature type="region of interest" description="Disordered" evidence="1">
    <location>
        <begin position="2361"/>
        <end position="2468"/>
    </location>
</feature>
<dbReference type="InterPro" id="IPR001054">
    <property type="entry name" value="A/G_cyclase"/>
</dbReference>
<feature type="compositionally biased region" description="Low complexity" evidence="1">
    <location>
        <begin position="636"/>
        <end position="652"/>
    </location>
</feature>
<feature type="region of interest" description="Disordered" evidence="1">
    <location>
        <begin position="2233"/>
        <end position="2268"/>
    </location>
</feature>
<feature type="compositionally biased region" description="Low complexity" evidence="1">
    <location>
        <begin position="2148"/>
        <end position="2159"/>
    </location>
</feature>
<feature type="region of interest" description="Disordered" evidence="1">
    <location>
        <begin position="3874"/>
        <end position="3907"/>
    </location>
</feature>
<feature type="region of interest" description="Disordered" evidence="1">
    <location>
        <begin position="2721"/>
        <end position="3043"/>
    </location>
</feature>
<dbReference type="SUPFAM" id="SSF55073">
    <property type="entry name" value="Nucleotide cyclase"/>
    <property type="match status" value="2"/>
</dbReference>
<dbReference type="RefSeq" id="XP_042923233.1">
    <property type="nucleotide sequence ID" value="XM_043064665.1"/>
</dbReference>
<feature type="chain" id="PRO_5014322891" description="Guanylate cyclase domain-containing protein" evidence="2">
    <location>
        <begin position="29"/>
        <end position="4704"/>
    </location>
</feature>
<dbReference type="Gene3D" id="3.40.190.10">
    <property type="entry name" value="Periplasmic binding protein-like II"/>
    <property type="match status" value="1"/>
</dbReference>
<organism evidence="4 5">
    <name type="scientific">Chlamydomonas reinhardtii</name>
    <name type="common">Chlamydomonas smithii</name>
    <dbReference type="NCBI Taxonomy" id="3055"/>
    <lineage>
        <taxon>Eukaryota</taxon>
        <taxon>Viridiplantae</taxon>
        <taxon>Chlorophyta</taxon>
        <taxon>core chlorophytes</taxon>
        <taxon>Chlorophyceae</taxon>
        <taxon>CS clade</taxon>
        <taxon>Chlamydomonadales</taxon>
        <taxon>Chlamydomonadaceae</taxon>
        <taxon>Chlamydomonas</taxon>
    </lineage>
</organism>
<feature type="region of interest" description="Disordered" evidence="1">
    <location>
        <begin position="2138"/>
        <end position="2178"/>
    </location>
</feature>
<feature type="compositionally biased region" description="Polar residues" evidence="1">
    <location>
        <begin position="3876"/>
        <end position="3894"/>
    </location>
</feature>
<dbReference type="GeneID" id="5729220"/>
<dbReference type="GO" id="GO:0035556">
    <property type="term" value="P:intracellular signal transduction"/>
    <property type="evidence" value="ECO:0007669"/>
    <property type="project" value="InterPro"/>
</dbReference>
<dbReference type="EMBL" id="CM008968">
    <property type="protein sequence ID" value="PNW81447.1"/>
    <property type="molecule type" value="Genomic_DNA"/>
</dbReference>
<gene>
    <name evidence="4" type="ORF">CHLRE_07g356500v5</name>
</gene>
<feature type="compositionally biased region" description="Low complexity" evidence="1">
    <location>
        <begin position="2408"/>
        <end position="2434"/>
    </location>
</feature>
<feature type="compositionally biased region" description="Low complexity" evidence="1">
    <location>
        <begin position="1888"/>
        <end position="1902"/>
    </location>
</feature>
<proteinExistence type="predicted"/>
<feature type="region of interest" description="Disordered" evidence="1">
    <location>
        <begin position="3393"/>
        <end position="3485"/>
    </location>
</feature>
<feature type="region of interest" description="Disordered" evidence="1">
    <location>
        <begin position="1654"/>
        <end position="1709"/>
    </location>
</feature>
<feature type="region of interest" description="Disordered" evidence="1">
    <location>
        <begin position="1588"/>
        <end position="1627"/>
    </location>
</feature>
<feature type="region of interest" description="Disordered" evidence="1">
    <location>
        <begin position="1536"/>
        <end position="1576"/>
    </location>
</feature>
<feature type="compositionally biased region" description="Low complexity" evidence="1">
    <location>
        <begin position="197"/>
        <end position="208"/>
    </location>
</feature>
<name>A0A2K3DLN4_CHLRE</name>
<dbReference type="Pfam" id="PF00211">
    <property type="entry name" value="Guanylate_cyc"/>
    <property type="match status" value="1"/>
</dbReference>
<feature type="compositionally biased region" description="Pro residues" evidence="1">
    <location>
        <begin position="567"/>
        <end position="582"/>
    </location>
</feature>
<dbReference type="ExpressionAtlas" id="A0A2K3DLN4">
    <property type="expression patterns" value="baseline"/>
</dbReference>
<feature type="region of interest" description="Disordered" evidence="1">
    <location>
        <begin position="4182"/>
        <end position="4213"/>
    </location>
</feature>
<sequence length="4704" mass="462061">MRSNATAWRHALLAVLLSLNALVVAGEAQCGNASAAVGICGCVGLTNSSTAPHILVRAGLRPSLPLLATLAREHSARALQPNPDERLAVVDVHARAGKGPGSSGGGSSSGLQEELAELLQDVGWAAAAAAAAGGTNVDGSQQGSGAAGASTWAGAALDDSWALDAALAPTAQTPLPAAAARRQAIGLESSTHAAGRQEQAPAAGASARRSAAEAVGAAGTGSGGGTAATVPAGWGWSSRVLGTAEYAVRPLLRSHAAGNTSWLQQLNASAAAGAELPAELLTPRLGSADGPAAAPLLLLYRRDWWQRLVATGGVGSNSTGSNGPDATAAEQLLPPTWDLLVQLLSALRNSDLDGDDKADHVLCADLQPGCKGWALLAAVYASLAQTHGTQQGIWFNATDLSPAVGGPAMQAALQTYAALAASNAAPFTPGGAAVSLSNVSVSTEELLRGGGGELPTDGSAPACGAVNPLFAAGRCLFTIDWATAVLRLTRAHTQGMSGQLGVAPLPGSAYVVPADTASSKQAGGAAASSSALLPCNASLCPHAAAMPDAALQLVTALTAPPSGSASPGPPQPQPQPAQPPPLVNRAPLLGEASNVWVLAAWQAADDLIRLDDYAGLVAYQLGLKYASLLQPLRRPSGNNSTSSSGSGTANSGGASGGTGLAALTISLEADAVVAAGPSGLAPGPAGGSQLVALDLEAEDVAAALRAVDACLRHPNAAVDVQLPFSSQYRLALDDLAAAWLAQSSAAAAVPAATASGSSRALAQAAGSGSGGTDVLLEVVVEAFANVTNAFPYPAILLRLYWQATGFTPRSRAGDSGSSSSDRAMVVPLAASLGAVGGAVVVCAAVTALLLWRRRDWRRRQAAELQQGKGLQPPGPGPATTLAVTDVQNSTLLWEVLSAELMDECLATHHRIMREAIELYCGYEVFTEGDSFAVAFHGPDDGVGFALYVQMALLEADWPAELLEQPDGCEVWARRNTHLLQPPPHLHLAPLLAPTGTPAPGSPSVTAGLHTGGGGGRGHSRAPSASGYENPFAARLTAGSKRLRQLLTGAASRSHSYLVPSSAPGTGLGLGFGGSPRAGGSAFFSPVASMLLLDGSGAGGSGHSSTAAGAAAPPAAAEAAAALAAGRPPLPGPFGSSRLARQQRNSYSDYWPTQAAHGLGSPRLATHTGAAAGAAGGAAVVLGGGGWPDGGGGGISASGGAWGNAGAGGGAGQMGRVWSRAHTARRSFDVGASSLHEAAGGLEWQSRRNGSPAHGSARLLSEAGLGLGLEQAGRHRSASTQALPNLAHGWRGLLAAADAQAAAAAGTGDGNNGGGTRAGPVALDSPAASVAVRSYRPHGAVSSPARAGWPGSGASAHSAIAAPAFPPGGAASASHLLTTNALAPARPGPLVPFGRSVSFGHYDGDGSGASEVVIHNDLFEGREGELEAGQPGETCAAACEDAALPARRGACSMAVRGAGRPSVVMEACEEEGGAADAAGAGAGAGANAPAALPGTAAGKSWVGRKGALVGDRRGSGSWRQVVQRVMSPVLLAAGASARSIGSPSSSRSLGSEAAAAPAQQQKQQLQQQYPVSAGGSAAEAGAAAPGLLARQQRQGPSQGAGGTTVQGAGAGSMGSGGGGTGGSSYSMPLPPQMLLPSLSHAAAAAGILAPGGPGARTHLANPNPVGYVRTPLSRTSTLDTPRPGGAGAGAGVGSAGQQLPPSGSLLRTGSSGAWGGGIMVSGGAGGVSGSRWAHGGMLHSGSLGTFGGGAPGAASGGAAGMGGSSSLGSFGPQYVHRAPYAGAPAGVPPRPRPLHALQAPTSAPGFGLNSLERAGNPVSSMGRGGSLEPPLQAVSGPDGGGGSSGQVSSLNTPSSPGAVEYSAQAAPGASGLLLPPWHDPRHRGGGGSSSALLHHQQKLQQQHRSVRSGADGSVGLVSSERDSPGSIGCYIGVSSAAGLSPGGADGGCNSTSQLLMCSSAGSSARVTPSWGLVMGPAAAGNGLVAAATAAADHSHSSSSALVLLGPSATRLLSGDLGSVLEGNEGEAGDGGGGAEPRNERLVSPAAMASAPAPSAIAAGAAGTGAAGAVARAPGGGNTGAAPAAACPSPIHGVLVEEARSEVEGSMARIGYASPGEVTAELSASSEQALSEGAFEVSLRRQPWRQGSGSNSNTASTNNSTRYPASSMHSPPPGQLQVHMQTPGSEDTVVAAIASAGPAGEEAAHGDADSQFSLGRGLRLNLRALVEQAEAEQAAAADGGGAGQQARTSSDGGGAGGGSGSGALAADGADTPHLTTVPAWSRLMAGGADLDADEAAAVWKGAAEEAVGEAPAQSPHTAAPSATAVAEINVGEMAVKAPYKPGPAAAAAAAAVEVQVQALGPAASAPASPTVPGERSPSLPGLPPPPPPGLVNALRLSTAAAPQPQPQPQPQLLQRSRLSSAGGRADARSGGHAAGSVPARMSLPDQAVQVPQRHSGARMPPQLRRSSSSLESSLSARQLLAAQAAAAAAAAAATAAAATAAAADAAPSPPPSRQSATGGQTRAVLRVSPKGAAYSAVQSASASPAGSPSRQRAAGLPPPAPITSQRAADPGVLPEPQPVELPPQGTGADDGVDLQGGDAEAAAAAHDCQLGGTLSGSGSSGPREIVTSDRTPRVKRLGSLINASLAEAAGAVPSSAPPLGSWSPHPGAQPQHSLEALCGGAGDAANGATAQPAHSPQMDDNGDCGTSPWDVTAAQMGLVSGHDGGGYVPRAGAQAPAPQVASRSRRWQTRASALPPLPPITSGAEFLPSRPSSNLAPLDMSPPVPQQPQPQPLSRQINTSARAARDCKAMGVDGHQGPEVPRAEAAAERTEADEAPGIDSDLLRWRDGEPQSRVGRDSTGGFLGDLEPGPVEGASNSRGRRGSSGSGAGAVTAAGGGGPTAPLQPLPPSAAGAVAPDAAAVNVPAPPPARDEAAVASPQAAKKQAASHRAATAAAAATPQLRASPSGRRQSDAASCPPARREALPRSLSSAAQQATQQLAEVERRRQLRQQHEPQCQAHGKEQGAGTSGSRSGRASRDIASKAEAQSLEGKAAAAAAAADITDGRRFLPPALTPPPAVATATAATAAAALVQASAASGSSRGPASSSSSRYSGLAGLAGLEGLEDALGPLMEWRHVVEWCVDADDMAEEEEDEAEVDEEEDAMVRSEAGDGFGVEQADHSGLGGRGGGSTKLSTLQLHVQGLRHRRNAAGVHGSGSHNAVFGPTSTRGGGAARRTMDGGPPGRVGARSTVITGAGGGRHPPPGQPPPPPPGQQPQQPARRTTLDGQPLHMPLPLPLLPAFGLSGLLSGGAGSGLSALKRAATTITDKLGVGQAARGTTGAAAVGGASPLASTGADNNASSGDNAIAPGAAAAPAAAAAGGRFGLLRGQLQRHLTLTLPDGEEPPTAVRSPGSGGGAGGLPLRSPAGAVAAPMLRSSGSTPGGGTPGGAVVGRAGGSATDGVGHWAMGGGEEDGPPSNRSGGIGGGALTLESRRGTVAAAGQLLSRLGAAVTAAVKQLTPTHAQAPPQTPADPTPQQHGISATDPFKRTTSTGLATAEERPSGGSHRGTAAAAAAVLRRVLGGGGSTPPASPQGNTLPSSSPLGSVTRSSLSSHTKESKRGQQPGDASAAAHADANGGPGTGWSLGVADIETGLLADGGPPGDMGAAVSLGVRAATATAAFGRRIPRDTEPAAVALAPAPAPPPPSAASYASTTGAEAAAMAAVRASAAGHLPESGRVAGSLCLTPMWMRLAPYTVPAAAQHDDRGREWAQAGQVAPRPDVAEEAAAVALAAQGGVTVGHSRRFPKMDTDADADADADAYGEADPQVLLPPTGRAFGSVVMLPVAGSSSAWERVTSSTRRSTSLAGMAPPALLAMGSGRANTNTLSQSGGLSRSSMPRVSGMGGATAAGSGADGDGGGGAAGGAAGLLLGTTGHGTGSRLGFSALSINPGGPGWSRLSRHPTSNLDTTTNNLTAAAAAALATTTEPPSPALQGGYTMLSGYSQAGYSLAGYSNAGYSHGGGLVGGGGGLMLGDGRESNARQGLFPQVHTSNLAGMLRRNSVTGALAGLPPGVSAGGLGLGGLRSSFADLGGLMGGVGGVAGAEGVFGFLWRDLNAATSHMAAAAATYAADGALSAGMGVRAASGWLSSVATTVASALQLLYDRLSPGEVLLAHVAAGPRRSLGAGVGAAGEGSGHPAAPGTAAGTPSHAGGAGAAGASCGGGGVEPELVLRGLRVRVGLHSGPGEAEVVMEVVEGALVARYVGDFLAVAKEVSDSAIGGMVVLSGAAFRAYQQQLRRRERHGGGGGMGLREGVMVLHVGDHVIKEPHGGAAAGHDSTIANAFADAESSPVVSGARNISRTQRQSLSRTHSGCLQASPIIAAAPRAASMSRLGLSDAGCARELYAAVCPAMVARLALLPSPVRTHEEVALGCLSAPAGLVAPVFCNVHGVETLLAWEKVLQERFMRSTTPHIATPAAVTLQGYEGGADGRASAGGASSLAAARGGVHSSAAGPAAARACVVQVALAMLRDAATAAARRHGGYVVASSADGGHWVLVFGCAEAAVGWGLDMLQAMLTAEWPDGFLEHELTEEAWEGGRLVKRGLRLRIGVDFGRAMVRLVPRSGRLDYVGRPMNRAARIAAKAKAASLLVSDAAWSAARPTLGSGVAATNLGTMQLKGVKEQLELWALRACSAAEQPATHSGLAGAETQ</sequence>
<feature type="compositionally biased region" description="Gly residues" evidence="1">
    <location>
        <begin position="3437"/>
        <end position="3452"/>
    </location>
</feature>
<dbReference type="KEGG" id="cre:CHLRE_07g356500v5"/>
<accession>A0A2K3DLN4</accession>
<feature type="region of interest" description="Disordered" evidence="1">
    <location>
        <begin position="3206"/>
        <end position="3288"/>
    </location>
</feature>
<dbReference type="OrthoDB" id="550996at2759"/>
<feature type="compositionally biased region" description="Polar residues" evidence="1">
    <location>
        <begin position="3589"/>
        <end position="3610"/>
    </location>
</feature>
<keyword evidence="2" id="KW-0732">Signal</keyword>
<evidence type="ECO:0000259" key="3">
    <source>
        <dbReference type="PROSITE" id="PS50125"/>
    </source>
</evidence>
<feature type="region of interest" description="Disordered" evidence="1">
    <location>
        <begin position="1780"/>
        <end position="1921"/>
    </location>
</feature>
<feature type="compositionally biased region" description="Gly residues" evidence="1">
    <location>
        <begin position="2880"/>
        <end position="2897"/>
    </location>
</feature>
<feature type="compositionally biased region" description="Low complexity" evidence="1">
    <location>
        <begin position="2681"/>
        <end position="2691"/>
    </location>
</feature>
<feature type="compositionally biased region" description="Pro residues" evidence="1">
    <location>
        <begin position="2778"/>
        <end position="2789"/>
    </location>
</feature>
<feature type="compositionally biased region" description="Low complexity" evidence="1">
    <location>
        <begin position="2533"/>
        <end position="2552"/>
    </location>
</feature>
<feature type="compositionally biased region" description="Gly residues" evidence="1">
    <location>
        <begin position="3898"/>
        <end position="3907"/>
    </location>
</feature>
<feature type="region of interest" description="Disordered" evidence="1">
    <location>
        <begin position="991"/>
        <end position="1027"/>
    </location>
</feature>
<feature type="region of interest" description="Disordered" evidence="1">
    <location>
        <begin position="558"/>
        <end position="586"/>
    </location>
</feature>
<feature type="compositionally biased region" description="Low complexity" evidence="1">
    <location>
        <begin position="2932"/>
        <end position="2963"/>
    </location>
</feature>
<dbReference type="InParanoid" id="A0A2K3DLN4"/>
<feature type="domain" description="Guanylate cyclase" evidence="3">
    <location>
        <begin position="880"/>
        <end position="938"/>
    </location>
</feature>
<feature type="compositionally biased region" description="Low complexity" evidence="1">
    <location>
        <begin position="4191"/>
        <end position="4206"/>
    </location>
</feature>
<feature type="compositionally biased region" description="Low complexity" evidence="1">
    <location>
        <begin position="3559"/>
        <end position="3577"/>
    </location>
</feature>
<dbReference type="PANTHER" id="PTHR43081:SF1">
    <property type="entry name" value="ADENYLATE CYCLASE, TERMINAL-DIFFERENTIATION SPECIFIC"/>
    <property type="match status" value="1"/>
</dbReference>
<feature type="compositionally biased region" description="Low complexity" evidence="1">
    <location>
        <begin position="3022"/>
        <end position="3031"/>
    </location>
</feature>
<protein>
    <recommendedName>
        <fullName evidence="3">Guanylate cyclase domain-containing protein</fullName>
    </recommendedName>
</protein>
<feature type="compositionally biased region" description="Gly residues" evidence="1">
    <location>
        <begin position="1597"/>
        <end position="1621"/>
    </location>
</feature>
<feature type="domain" description="Guanylate cyclase" evidence="3">
    <location>
        <begin position="4598"/>
        <end position="4635"/>
    </location>
</feature>
<feature type="compositionally biased region" description="Pro residues" evidence="1">
    <location>
        <begin position="3257"/>
        <end position="3270"/>
    </location>
</feature>
<dbReference type="PANTHER" id="PTHR43081">
    <property type="entry name" value="ADENYLATE CYCLASE, TERMINAL-DIFFERENTIATION SPECIFIC-RELATED"/>
    <property type="match status" value="1"/>
</dbReference>
<dbReference type="PROSITE" id="PS50125">
    <property type="entry name" value="GUANYLATE_CYCLASE_2"/>
    <property type="match status" value="2"/>
</dbReference>
<keyword evidence="5" id="KW-1185">Reference proteome</keyword>
<dbReference type="GO" id="GO:0006171">
    <property type="term" value="P:cAMP biosynthetic process"/>
    <property type="evidence" value="ECO:0000318"/>
    <property type="project" value="GO_Central"/>
</dbReference>
<dbReference type="Gramene" id="PNW81447">
    <property type="protein sequence ID" value="PNW81447"/>
    <property type="gene ID" value="CHLRE_07g356500v5"/>
</dbReference>
<feature type="compositionally biased region" description="Low complexity" evidence="1">
    <location>
        <begin position="2458"/>
        <end position="2468"/>
    </location>
</feature>
<dbReference type="Proteomes" id="UP000006906">
    <property type="component" value="Chromosome 7"/>
</dbReference>
<feature type="region of interest" description="Disordered" evidence="1">
    <location>
        <begin position="3517"/>
        <end position="3641"/>
    </location>
</feature>
<feature type="compositionally biased region" description="Polar residues" evidence="1">
    <location>
        <begin position="1696"/>
        <end position="1709"/>
    </location>
</feature>
<feature type="region of interest" description="Disordered" evidence="1">
    <location>
        <begin position="189"/>
        <end position="208"/>
    </location>
</feature>
<evidence type="ECO:0000256" key="1">
    <source>
        <dbReference type="SAM" id="MobiDB-lite"/>
    </source>
</evidence>
<feature type="compositionally biased region" description="Low complexity" evidence="1">
    <location>
        <begin position="2985"/>
        <end position="2998"/>
    </location>
</feature>
<evidence type="ECO:0000256" key="2">
    <source>
        <dbReference type="SAM" id="SignalP"/>
    </source>
</evidence>
<feature type="region of interest" description="Disordered" evidence="1">
    <location>
        <begin position="633"/>
        <end position="653"/>
    </location>
</feature>
<feature type="region of interest" description="Disordered" evidence="1">
    <location>
        <begin position="2608"/>
        <end position="2630"/>
    </location>
</feature>
<feature type="compositionally biased region" description="Pro residues" evidence="1">
    <location>
        <begin position="2378"/>
        <end position="2387"/>
    </location>
</feature>
<feature type="signal peptide" evidence="2">
    <location>
        <begin position="1"/>
        <end position="28"/>
    </location>
</feature>
<evidence type="ECO:0000313" key="5">
    <source>
        <dbReference type="Proteomes" id="UP000006906"/>
    </source>
</evidence>
<feature type="region of interest" description="Disordered" evidence="1">
    <location>
        <begin position="2533"/>
        <end position="2593"/>
    </location>
</feature>
<dbReference type="InterPro" id="IPR029787">
    <property type="entry name" value="Nucleotide_cyclase"/>
</dbReference>
<evidence type="ECO:0000313" key="4">
    <source>
        <dbReference type="EMBL" id="PNW81447.1"/>
    </source>
</evidence>
<dbReference type="GO" id="GO:0004016">
    <property type="term" value="F:adenylate cyclase activity"/>
    <property type="evidence" value="ECO:0000318"/>
    <property type="project" value="GO_Central"/>
</dbReference>